<dbReference type="GO" id="GO:0000462">
    <property type="term" value="P:maturation of SSU-rRNA from tricistronic rRNA transcript (SSU-rRNA, 5.8S rRNA, LSU-rRNA)"/>
    <property type="evidence" value="ECO:0007669"/>
    <property type="project" value="TreeGrafter"/>
</dbReference>
<feature type="region of interest" description="Disordered" evidence="2">
    <location>
        <begin position="650"/>
        <end position="669"/>
    </location>
</feature>
<dbReference type="AlphaFoldDB" id="A0A8S1IMN2"/>
<evidence type="ECO:0000256" key="1">
    <source>
        <dbReference type="ARBA" id="ARBA00022553"/>
    </source>
</evidence>
<name>A0A8S1IMN2_9CHLO</name>
<dbReference type="Proteomes" id="UP000708148">
    <property type="component" value="Unassembled WGS sequence"/>
</dbReference>
<feature type="region of interest" description="Disordered" evidence="2">
    <location>
        <begin position="31"/>
        <end position="91"/>
    </location>
</feature>
<evidence type="ECO:0000259" key="3">
    <source>
        <dbReference type="Pfam" id="PF09368"/>
    </source>
</evidence>
<comment type="caution">
    <text evidence="4">The sequence shown here is derived from an EMBL/GenBank/DDBJ whole genome shotgun (WGS) entry which is preliminary data.</text>
</comment>
<organism evidence="4 5">
    <name type="scientific">Ostreobium quekettii</name>
    <dbReference type="NCBI Taxonomy" id="121088"/>
    <lineage>
        <taxon>Eukaryota</taxon>
        <taxon>Viridiplantae</taxon>
        <taxon>Chlorophyta</taxon>
        <taxon>core chlorophytes</taxon>
        <taxon>Ulvophyceae</taxon>
        <taxon>TCBD clade</taxon>
        <taxon>Bryopsidales</taxon>
        <taxon>Ostreobineae</taxon>
        <taxon>Ostreobiaceae</taxon>
        <taxon>Ostreobium</taxon>
    </lineage>
</organism>
<protein>
    <recommendedName>
        <fullName evidence="3">Sas10 C-terminal domain-containing protein</fullName>
    </recommendedName>
</protein>
<dbReference type="PANTHER" id="PTHR13237">
    <property type="entry name" value="SOMETHING ABOUT SILENCING PROTEIN 10-RELATED"/>
    <property type="match status" value="1"/>
</dbReference>
<proteinExistence type="predicted"/>
<dbReference type="PANTHER" id="PTHR13237:SF9">
    <property type="entry name" value="NEUROGUIDIN"/>
    <property type="match status" value="1"/>
</dbReference>
<evidence type="ECO:0000313" key="5">
    <source>
        <dbReference type="Proteomes" id="UP000708148"/>
    </source>
</evidence>
<dbReference type="InterPro" id="IPR007146">
    <property type="entry name" value="Sas10/Utp3/C1D"/>
</dbReference>
<keyword evidence="1" id="KW-0597">Phosphoprotein</keyword>
<feature type="region of interest" description="Disordered" evidence="2">
    <location>
        <begin position="510"/>
        <end position="596"/>
    </location>
</feature>
<feature type="region of interest" description="Disordered" evidence="2">
    <location>
        <begin position="356"/>
        <end position="388"/>
    </location>
</feature>
<dbReference type="EMBL" id="CAJHUC010000408">
    <property type="protein sequence ID" value="CAD7695929.1"/>
    <property type="molecule type" value="Genomic_DNA"/>
</dbReference>
<evidence type="ECO:0000313" key="4">
    <source>
        <dbReference type="EMBL" id="CAD7695929.1"/>
    </source>
</evidence>
<sequence length="669" mass="74023">MTPKRRMDEPMDDEIDAFAESRDRVSLDAIGELRRGRREGDVESDDDEEIPVLDISDESDSETEGGSDVEDGESEGTSEEELVASALRQGGKVAEIAKAARAIRTEIQRHKGLDSEDSGSEEGGEPAWGGIDDHYGDDLEFERDPEARRAEEEEMYRLQQQRLSKLSEQDFGLLSDSEAESGGDQEGPLESGTRHAAATSQDVSILKRGKELGAVSIDDIPEVAAMCAELKESLHEVRKKITPLLKEVRAGGLCDNEGLNYLEAKQLLLLHYCLCILFFLLLKLEGKSVKDHPVVVRLVEIRANLEKIRPIDRRLQYQLDKLLRAAKMAKEAEEAEEAGQDAADLHQCGPRPDMLVPKAADTANGNDGGVYRPPRLNSTALEERDKRKFKAKKLKNTKKRAARRAVQVQEMAAELAEAPEALPGTPAGMETAGAIRTLRKMREKENVEKELMPSSLTTGVAKRRLKVHHGAGLSGRVFNDFADEVADMVDSVGRIKAQHALSQKFGIDLAPKHSLNPKTGVGSGTGDEDLPTKPSLLERRMKHQSNQLRKGVLSRGKPETQENGSSQEARNRPHKSKVAEKKLQTSKPPRAPMTVDGPRAITKEIRHNRGLMAYRRKDTKNPRKKQRVRYERAVSKRKGQAVSVKKGGFNYGGEKTGINANISKGVRFQ</sequence>
<feature type="compositionally biased region" description="Acidic residues" evidence="2">
    <location>
        <begin position="115"/>
        <end position="124"/>
    </location>
</feature>
<feature type="domain" description="Sas10 C-terminal" evidence="3">
    <location>
        <begin position="596"/>
        <end position="668"/>
    </location>
</feature>
<gene>
    <name evidence="4" type="ORF">OSTQU699_LOCUS1290</name>
</gene>
<feature type="region of interest" description="Disordered" evidence="2">
    <location>
        <begin position="1"/>
        <end position="20"/>
    </location>
</feature>
<feature type="compositionally biased region" description="Basic and acidic residues" evidence="2">
    <location>
        <begin position="131"/>
        <end position="142"/>
    </location>
</feature>
<dbReference type="GO" id="GO:0032040">
    <property type="term" value="C:small-subunit processome"/>
    <property type="evidence" value="ECO:0007669"/>
    <property type="project" value="TreeGrafter"/>
</dbReference>
<feature type="compositionally biased region" description="Basic and acidic residues" evidence="2">
    <location>
        <begin position="31"/>
        <end position="41"/>
    </location>
</feature>
<feature type="compositionally biased region" description="Acidic residues" evidence="2">
    <location>
        <begin position="42"/>
        <end position="82"/>
    </location>
</feature>
<feature type="region of interest" description="Disordered" evidence="2">
    <location>
        <begin position="106"/>
        <end position="142"/>
    </location>
</feature>
<evidence type="ECO:0000256" key="2">
    <source>
        <dbReference type="SAM" id="MobiDB-lite"/>
    </source>
</evidence>
<reference evidence="4" key="1">
    <citation type="submission" date="2020-12" db="EMBL/GenBank/DDBJ databases">
        <authorList>
            <person name="Iha C."/>
        </authorList>
    </citation>
    <scope>NUCLEOTIDE SEQUENCE</scope>
</reference>
<dbReference type="Pfam" id="PF09368">
    <property type="entry name" value="Sas10"/>
    <property type="match status" value="1"/>
</dbReference>
<feature type="region of interest" description="Disordered" evidence="2">
    <location>
        <begin position="175"/>
        <end position="200"/>
    </location>
</feature>
<keyword evidence="5" id="KW-1185">Reference proteome</keyword>
<dbReference type="Pfam" id="PF04000">
    <property type="entry name" value="Sas10_Utp3"/>
    <property type="match status" value="1"/>
</dbReference>
<dbReference type="InterPro" id="IPR018972">
    <property type="entry name" value="Sas10_C_dom"/>
</dbReference>
<dbReference type="OrthoDB" id="203440at2759"/>
<accession>A0A8S1IMN2</accession>